<dbReference type="FunCoup" id="G8JQK5">
    <property type="interactions" value="991"/>
</dbReference>
<dbReference type="InterPro" id="IPR003395">
    <property type="entry name" value="RecF/RecN/SMC_N"/>
</dbReference>
<comment type="subcellular location">
    <subcellularLocation>
        <location evidence="2">Chromosome</location>
    </subcellularLocation>
    <subcellularLocation>
        <location evidence="1">Nucleus</location>
    </subcellularLocation>
</comment>
<comment type="similarity">
    <text evidence="3">Belongs to the SMC family. SMC5 subfamily.</text>
</comment>
<dbReference type="GO" id="GO:0051304">
    <property type="term" value="P:chromosome separation"/>
    <property type="evidence" value="ECO:0007669"/>
    <property type="project" value="EnsemblFungi"/>
</dbReference>
<dbReference type="STRING" id="931890.G8JQK5"/>
<gene>
    <name evidence="12" type="ordered locus">Ecym_2625</name>
</gene>
<dbReference type="Gene3D" id="1.20.5.110">
    <property type="match status" value="1"/>
</dbReference>
<dbReference type="Proteomes" id="UP000006790">
    <property type="component" value="Chromosome 2"/>
</dbReference>
<evidence type="ECO:0000259" key="11">
    <source>
        <dbReference type="Pfam" id="PF02463"/>
    </source>
</evidence>
<dbReference type="GO" id="GO:0030915">
    <property type="term" value="C:Smc5-Smc6 complex"/>
    <property type="evidence" value="ECO:0007669"/>
    <property type="project" value="EnsemblFungi"/>
</dbReference>
<dbReference type="Gene3D" id="3.40.50.300">
    <property type="entry name" value="P-loop containing nucleotide triphosphate hydrolases"/>
    <property type="match status" value="2"/>
</dbReference>
<dbReference type="KEGG" id="erc:Ecym_2625"/>
<dbReference type="OMA" id="RFWTSQP"/>
<dbReference type="eggNOG" id="KOG0979">
    <property type="taxonomic scope" value="Eukaryota"/>
</dbReference>
<evidence type="ECO:0000256" key="8">
    <source>
        <dbReference type="ARBA" id="ARBA00023054"/>
    </source>
</evidence>
<dbReference type="InterPro" id="IPR027417">
    <property type="entry name" value="P-loop_NTPase"/>
</dbReference>
<dbReference type="GO" id="GO:0005634">
    <property type="term" value="C:nucleus"/>
    <property type="evidence" value="ECO:0007669"/>
    <property type="project" value="UniProtKB-SubCell"/>
</dbReference>
<evidence type="ECO:0000256" key="1">
    <source>
        <dbReference type="ARBA" id="ARBA00004123"/>
    </source>
</evidence>
<evidence type="ECO:0000256" key="4">
    <source>
        <dbReference type="ARBA" id="ARBA00018687"/>
    </source>
</evidence>
<feature type="coiled-coil region" evidence="10">
    <location>
        <begin position="696"/>
        <end position="747"/>
    </location>
</feature>
<dbReference type="PANTHER" id="PTHR45916:SF1">
    <property type="entry name" value="STRUCTURAL MAINTENANCE OF CHROMOSOMES PROTEIN 5"/>
    <property type="match status" value="1"/>
</dbReference>
<dbReference type="GO" id="GO:0005524">
    <property type="term" value="F:ATP binding"/>
    <property type="evidence" value="ECO:0007669"/>
    <property type="project" value="UniProtKB-KW"/>
</dbReference>
<dbReference type="GO" id="GO:0003697">
    <property type="term" value="F:single-stranded DNA binding"/>
    <property type="evidence" value="ECO:0007669"/>
    <property type="project" value="EnsemblFungi"/>
</dbReference>
<dbReference type="GO" id="GO:0019789">
    <property type="term" value="F:SUMO transferase activity"/>
    <property type="evidence" value="ECO:0007669"/>
    <property type="project" value="EnsemblFungi"/>
</dbReference>
<evidence type="ECO:0000256" key="5">
    <source>
        <dbReference type="ARBA" id="ARBA00022454"/>
    </source>
</evidence>
<reference evidence="13" key="1">
    <citation type="journal article" date="2012" name="G3 (Bethesda)">
        <title>Pichia sorbitophila, an interspecies yeast hybrid reveals early steps of genome resolution following polyploidization.</title>
        <authorList>
            <person name="Leh Louis V."/>
            <person name="Despons L."/>
            <person name="Friedrich A."/>
            <person name="Martin T."/>
            <person name="Durrens P."/>
            <person name="Casaregola S."/>
            <person name="Neuveglise C."/>
            <person name="Fairhead C."/>
            <person name="Marck C."/>
            <person name="Cruz J.A."/>
            <person name="Straub M.L."/>
            <person name="Kugler V."/>
            <person name="Sacerdot C."/>
            <person name="Uzunov Z."/>
            <person name="Thierry A."/>
            <person name="Weiss S."/>
            <person name="Bleykasten C."/>
            <person name="De Montigny J."/>
            <person name="Jacques N."/>
            <person name="Jung P."/>
            <person name="Lemaire M."/>
            <person name="Mallet S."/>
            <person name="Morel G."/>
            <person name="Richard G.F."/>
            <person name="Sarkar A."/>
            <person name="Savel G."/>
            <person name="Schacherer J."/>
            <person name="Seret M.L."/>
            <person name="Talla E."/>
            <person name="Samson G."/>
            <person name="Jubin C."/>
            <person name="Poulain J."/>
            <person name="Vacherie B."/>
            <person name="Barbe V."/>
            <person name="Pelletier E."/>
            <person name="Sherman D.J."/>
            <person name="Westhof E."/>
            <person name="Weissenbach J."/>
            <person name="Baret P.V."/>
            <person name="Wincker P."/>
            <person name="Gaillardin C."/>
            <person name="Dujon B."/>
            <person name="Souciet J.L."/>
        </authorList>
    </citation>
    <scope>NUCLEOTIDE SEQUENCE [LARGE SCALE GENOMIC DNA]</scope>
    <source>
        <strain evidence="13">CBS 270.75 / DBVPG 7215 / KCTC 17166 / NRRL Y-17582</strain>
    </source>
</reference>
<dbReference type="OrthoDB" id="10254973at2759"/>
<dbReference type="HOGENOM" id="CLU_004969_2_0_1"/>
<dbReference type="GO" id="GO:0016887">
    <property type="term" value="F:ATP hydrolysis activity"/>
    <property type="evidence" value="ECO:0007669"/>
    <property type="project" value="EnsemblFungi"/>
</dbReference>
<evidence type="ECO:0000256" key="3">
    <source>
        <dbReference type="ARBA" id="ARBA00010171"/>
    </source>
</evidence>
<evidence type="ECO:0000256" key="10">
    <source>
        <dbReference type="SAM" id="Coils"/>
    </source>
</evidence>
<feature type="coiled-coil region" evidence="10">
    <location>
        <begin position="233"/>
        <end position="450"/>
    </location>
</feature>
<keyword evidence="13" id="KW-1185">Reference proteome</keyword>
<keyword evidence="7" id="KW-0067">ATP-binding</keyword>
<evidence type="ECO:0000256" key="7">
    <source>
        <dbReference type="ARBA" id="ARBA00022840"/>
    </source>
</evidence>
<dbReference type="FunFam" id="3.40.50.300:FF:001301">
    <property type="entry name" value="Structural maintenance of chromosomes 5"/>
    <property type="match status" value="1"/>
</dbReference>
<keyword evidence="6" id="KW-0547">Nucleotide-binding</keyword>
<accession>G8JQK5</accession>
<dbReference type="CDD" id="cd22879">
    <property type="entry name" value="Smc5_CC_C"/>
    <property type="match status" value="1"/>
</dbReference>
<evidence type="ECO:0000313" key="12">
    <source>
        <dbReference type="EMBL" id="AET38338.1"/>
    </source>
</evidence>
<keyword evidence="8 10" id="KW-0175">Coiled coil</keyword>
<dbReference type="GO" id="GO:0000724">
    <property type="term" value="P:double-strand break repair via homologous recombination"/>
    <property type="evidence" value="ECO:0007669"/>
    <property type="project" value="TreeGrafter"/>
</dbReference>
<dbReference type="EMBL" id="CP002498">
    <property type="protein sequence ID" value="AET38338.1"/>
    <property type="molecule type" value="Genomic_DNA"/>
</dbReference>
<dbReference type="PANTHER" id="PTHR45916">
    <property type="entry name" value="STRUCTURAL MAINTENANCE OF CHROMOSOMES PROTEIN 5"/>
    <property type="match status" value="1"/>
</dbReference>
<organism evidence="12 13">
    <name type="scientific">Eremothecium cymbalariae (strain CBS 270.75 / DBVPG 7215 / KCTC 17166 / NRRL Y-17582)</name>
    <name type="common">Yeast</name>
    <dbReference type="NCBI Taxonomy" id="931890"/>
    <lineage>
        <taxon>Eukaryota</taxon>
        <taxon>Fungi</taxon>
        <taxon>Dikarya</taxon>
        <taxon>Ascomycota</taxon>
        <taxon>Saccharomycotina</taxon>
        <taxon>Saccharomycetes</taxon>
        <taxon>Saccharomycetales</taxon>
        <taxon>Saccharomycetaceae</taxon>
        <taxon>Eremothecium</taxon>
    </lineage>
</organism>
<keyword evidence="9" id="KW-0539">Nucleus</keyword>
<sequence>MVDDIGVTRSFSSLTDDSSDEELLLRQRKKLKKNNQDYSEFQEGAIIKLRLVNFVTYSLTEFHLSPSLNMIIGPNGSGKSSFVCAICLGLAGKPEYIGRAKKVEDFIKNGTEESVIELTVKNSKAVSGYSMIGGSDEVINIKTVIMKAKKKCIYYINGQSVGENQVKALVCLLNIQLDNLCQFLSQERVEEFARLKSDKLLEETIRSIDSTLVEKLDMLKDKQQEEVTIGRDVELNKSKLEKLIIRKESLESQVRALEEYERKKNEIDIHKKLLPYVRVKNHKLQLNNLKKVYEQSKQELKDFLKDKKPFKVASEKLQLLSDESEGLKKIKEEEYNSLKTNHKKLIETLSNQRISIQDLKKKISYYRSRRENMRRKVEMAEQDISSRNKLLETLMLPSQEVMDDYERRRVQLYEKESDIERKIEEFEPQARALNRELTVIRSRIEKRKKELASNDNLHVLRGQTGRLEEVRRACEYILQQPEMKGKVFQPPIVTIKAADVKVASYLTTCVDWNTSISLTMVDSQAYKQFNDKILKNFQINLRELANTETPYPYSLEYIKSLGFDGYLCDFITGDSHVIQMLKEQQRIHTIPISTKNLDAQVIEELRKPDHRGQLKFRRVIAGDYVYDFKRSRYGSRQIFYTDFQIKKAQFYIGTGISDSMKQTIERELYELRINYQGVQKNIEELIEGKKKYNSPLADIRQKLKDLQHEMHDLNHKRMIHSRTTSEIENIKHKLEEFRRDMNKDVSEAIATCESQIQQSVDAQSKLLAQMVKNLKDIQDVQKEITILAIKYIEARNRERSLNDIIGFFNDKEEELRGNYDEAKSAYASVKDTTEFKNWMKEIRSYTDDERTELSEWANKYEDESSFTLTTVLETIAKLETEIQIINHDESAIKILKQTLSDIKYLQEKLPGQVKRLSSIRRKMWSIRSELEPRLDEIVENISTRFRKLFLNVGSAGEVCLVKPDLYSEWKIEIKVKFRDVAELKKLDSHIQSGGERAVSTVLYMISLQEFTNAPFRVVDEINQGMDARNERIVHKAMVENACAKNTSQYFLITPKLLTDLHYHERMRIHCVFAGSWIPDPSIDSERVHYGEITNYTF</sequence>
<dbReference type="GO" id="GO:0003684">
    <property type="term" value="F:damaged DNA binding"/>
    <property type="evidence" value="ECO:0007669"/>
    <property type="project" value="EnsemblFungi"/>
</dbReference>
<dbReference type="SUPFAM" id="SSF52540">
    <property type="entry name" value="P-loop containing nucleoside triphosphate hydrolases"/>
    <property type="match status" value="1"/>
</dbReference>
<keyword evidence="5" id="KW-0158">Chromosome</keyword>
<evidence type="ECO:0000256" key="6">
    <source>
        <dbReference type="ARBA" id="ARBA00022741"/>
    </source>
</evidence>
<evidence type="ECO:0000256" key="9">
    <source>
        <dbReference type="ARBA" id="ARBA00023242"/>
    </source>
</evidence>
<dbReference type="InParanoid" id="G8JQK5"/>
<proteinExistence type="inferred from homology"/>
<dbReference type="GO" id="GO:0071139">
    <property type="term" value="P:resolution of DNA recombination intermediates"/>
    <property type="evidence" value="ECO:0007669"/>
    <property type="project" value="EnsemblFungi"/>
</dbReference>
<protein>
    <recommendedName>
        <fullName evidence="4">Structural maintenance of chromosomes protein 5</fullName>
    </recommendedName>
</protein>
<evidence type="ECO:0000313" key="13">
    <source>
        <dbReference type="Proteomes" id="UP000006790"/>
    </source>
</evidence>
<feature type="domain" description="RecF/RecN/SMC N-terminal" evidence="11">
    <location>
        <begin position="46"/>
        <end position="1053"/>
    </location>
</feature>
<dbReference type="Pfam" id="PF02463">
    <property type="entry name" value="SMC_N"/>
    <property type="match status" value="1"/>
</dbReference>
<dbReference type="AlphaFoldDB" id="G8JQK5"/>
<dbReference type="RefSeq" id="XP_003645155.1">
    <property type="nucleotide sequence ID" value="XM_003645107.1"/>
</dbReference>
<name>G8JQK5_ERECY</name>
<dbReference type="GeneID" id="11468365"/>
<evidence type="ECO:0000256" key="2">
    <source>
        <dbReference type="ARBA" id="ARBA00004286"/>
    </source>
</evidence>